<dbReference type="SUPFAM" id="SSF56112">
    <property type="entry name" value="Protein kinase-like (PK-like)"/>
    <property type="match status" value="1"/>
</dbReference>
<keyword evidence="6" id="KW-0472">Membrane</keyword>
<dbReference type="Proteomes" id="UP000005801">
    <property type="component" value="Unassembled WGS sequence"/>
</dbReference>
<dbReference type="PROSITE" id="PS00107">
    <property type="entry name" value="PROTEIN_KINASE_ATP"/>
    <property type="match status" value="1"/>
</dbReference>
<name>A6GBQ0_9BACT</name>
<proteinExistence type="predicted"/>
<gene>
    <name evidence="8" type="ORF">PPSIR1_38104</name>
</gene>
<evidence type="ECO:0000313" key="8">
    <source>
        <dbReference type="EMBL" id="EDM76667.1"/>
    </source>
</evidence>
<sequence>MEDSSPDAILSIEDAFYEARMFKAFGADQYPQSVSIADRFELLERIGKGSYGTVFLAQDHELERKVAVKVMPLGDPHVAEREGKLLAQLRHPNIVRIHDHGTKDDYRWLVLELLEGPTLGEWCRGKSTKAILERYLEAGKGLEAAHRHGMAHRDFKPGNVRLDDQGRAVVLDFGLARNLESLQGEAGSPDQVYGTFAYLPPEALRGQRTGEKGDQFSYCVSLWEALSGLNPFALDGRDLEARFHAIQAPPRGGERLPRRVRQALERGMSPLPGDRWPTMGGLLDVLGGASKVRRWPWVLGSIVTVGLLSLNIVYLWSVRERAPVVLPDELPKLELVEALRARDHKEALQALQDSYLEAARQDRETDFISFAVAVATHLEAAAKPVEAAEAWLLVSHLAAKSGDSQLFLSASDKVSALLGRVRAVPSPRSR</sequence>
<keyword evidence="6" id="KW-1133">Transmembrane helix</keyword>
<feature type="domain" description="Protein kinase" evidence="7">
    <location>
        <begin position="40"/>
        <end position="298"/>
    </location>
</feature>
<dbReference type="InterPro" id="IPR000719">
    <property type="entry name" value="Prot_kinase_dom"/>
</dbReference>
<dbReference type="Gene3D" id="3.30.200.20">
    <property type="entry name" value="Phosphorylase Kinase, domain 1"/>
    <property type="match status" value="1"/>
</dbReference>
<dbReference type="Pfam" id="PF00069">
    <property type="entry name" value="Pkinase"/>
    <property type="match status" value="1"/>
</dbReference>
<evidence type="ECO:0000256" key="1">
    <source>
        <dbReference type="ARBA" id="ARBA00022679"/>
    </source>
</evidence>
<evidence type="ECO:0000259" key="7">
    <source>
        <dbReference type="PROSITE" id="PS50011"/>
    </source>
</evidence>
<dbReference type="STRING" id="391625.PPSIR1_38104"/>
<keyword evidence="2 5" id="KW-0547">Nucleotide-binding</keyword>
<evidence type="ECO:0000256" key="4">
    <source>
        <dbReference type="ARBA" id="ARBA00022840"/>
    </source>
</evidence>
<evidence type="ECO:0000256" key="2">
    <source>
        <dbReference type="ARBA" id="ARBA00022741"/>
    </source>
</evidence>
<dbReference type="Gene3D" id="1.10.510.10">
    <property type="entry name" value="Transferase(Phosphotransferase) domain 1"/>
    <property type="match status" value="1"/>
</dbReference>
<dbReference type="PANTHER" id="PTHR43289:SF6">
    <property type="entry name" value="SERINE_THREONINE-PROTEIN KINASE NEKL-3"/>
    <property type="match status" value="1"/>
</dbReference>
<dbReference type="EMBL" id="ABCS01000060">
    <property type="protein sequence ID" value="EDM76667.1"/>
    <property type="molecule type" value="Genomic_DNA"/>
</dbReference>
<dbReference type="InterPro" id="IPR017441">
    <property type="entry name" value="Protein_kinase_ATP_BS"/>
</dbReference>
<evidence type="ECO:0000256" key="6">
    <source>
        <dbReference type="SAM" id="Phobius"/>
    </source>
</evidence>
<keyword evidence="9" id="KW-1185">Reference proteome</keyword>
<organism evidence="8 9">
    <name type="scientific">Plesiocystis pacifica SIR-1</name>
    <dbReference type="NCBI Taxonomy" id="391625"/>
    <lineage>
        <taxon>Bacteria</taxon>
        <taxon>Pseudomonadati</taxon>
        <taxon>Myxococcota</taxon>
        <taxon>Polyangia</taxon>
        <taxon>Nannocystales</taxon>
        <taxon>Nannocystaceae</taxon>
        <taxon>Plesiocystis</taxon>
    </lineage>
</organism>
<keyword evidence="6" id="KW-0812">Transmembrane</keyword>
<protein>
    <submittedName>
        <fullName evidence="8">Serine/threonine kinase family protein</fullName>
    </submittedName>
</protein>
<evidence type="ECO:0000313" key="9">
    <source>
        <dbReference type="Proteomes" id="UP000005801"/>
    </source>
</evidence>
<comment type="caution">
    <text evidence="8">The sequence shown here is derived from an EMBL/GenBank/DDBJ whole genome shotgun (WGS) entry which is preliminary data.</text>
</comment>
<dbReference type="PROSITE" id="PS50011">
    <property type="entry name" value="PROTEIN_KINASE_DOM"/>
    <property type="match status" value="1"/>
</dbReference>
<dbReference type="GO" id="GO:0004674">
    <property type="term" value="F:protein serine/threonine kinase activity"/>
    <property type="evidence" value="ECO:0007669"/>
    <property type="project" value="TreeGrafter"/>
</dbReference>
<accession>A6GBQ0</accession>
<keyword evidence="4 5" id="KW-0067">ATP-binding</keyword>
<reference evidence="8 9" key="1">
    <citation type="submission" date="2007-06" db="EMBL/GenBank/DDBJ databases">
        <authorList>
            <person name="Shimkets L."/>
            <person name="Ferriera S."/>
            <person name="Johnson J."/>
            <person name="Kravitz S."/>
            <person name="Beeson K."/>
            <person name="Sutton G."/>
            <person name="Rogers Y.-H."/>
            <person name="Friedman R."/>
            <person name="Frazier M."/>
            <person name="Venter J.C."/>
        </authorList>
    </citation>
    <scope>NUCLEOTIDE SEQUENCE [LARGE SCALE GENOMIC DNA]</scope>
    <source>
        <strain evidence="8 9">SIR-1</strain>
    </source>
</reference>
<evidence type="ECO:0000256" key="5">
    <source>
        <dbReference type="PROSITE-ProRule" id="PRU10141"/>
    </source>
</evidence>
<dbReference type="AlphaFoldDB" id="A6GBQ0"/>
<dbReference type="InterPro" id="IPR011009">
    <property type="entry name" value="Kinase-like_dom_sf"/>
</dbReference>
<dbReference type="GO" id="GO:0005524">
    <property type="term" value="F:ATP binding"/>
    <property type="evidence" value="ECO:0007669"/>
    <property type="project" value="UniProtKB-UniRule"/>
</dbReference>
<feature type="binding site" evidence="5">
    <location>
        <position position="69"/>
    </location>
    <ligand>
        <name>ATP</name>
        <dbReference type="ChEBI" id="CHEBI:30616"/>
    </ligand>
</feature>
<dbReference type="RefSeq" id="WP_006974141.1">
    <property type="nucleotide sequence ID" value="NZ_ABCS01000060.1"/>
</dbReference>
<evidence type="ECO:0000256" key="3">
    <source>
        <dbReference type="ARBA" id="ARBA00022777"/>
    </source>
</evidence>
<dbReference type="PANTHER" id="PTHR43289">
    <property type="entry name" value="MITOGEN-ACTIVATED PROTEIN KINASE KINASE KINASE 20-RELATED"/>
    <property type="match status" value="1"/>
</dbReference>
<feature type="transmembrane region" description="Helical" evidence="6">
    <location>
        <begin position="295"/>
        <end position="316"/>
    </location>
</feature>
<dbReference type="eggNOG" id="COG0515">
    <property type="taxonomic scope" value="Bacteria"/>
</dbReference>
<keyword evidence="3 8" id="KW-0418">Kinase</keyword>
<dbReference type="CDD" id="cd14014">
    <property type="entry name" value="STKc_PknB_like"/>
    <property type="match status" value="1"/>
</dbReference>
<keyword evidence="1" id="KW-0808">Transferase</keyword>